<sequence length="230" mass="25314">MAQGQQVSDRPEDHLAPGGFVDSDAPAVREFAERSAGTEDDPVRRGAALFAAVRDGIWYDPFVISTDPEDYRASTVATTPRNWCVPKAVLLTAAARALDIPARLGFADVRNHLNTARLRAMMNGNDLFVYHGYTELWLDGRWVKATPAFNRELCARFGVDPIEFDGRHDALMHPYSGDGSEYMEYVTDHGPFADLPFDAIMATFRSTYGEAMFGGRSHAGSDEFTAPTSA</sequence>
<proteinExistence type="predicted"/>
<dbReference type="Gene3D" id="3.10.620.30">
    <property type="match status" value="1"/>
</dbReference>
<dbReference type="PANTHER" id="PTHR33490:SF3">
    <property type="entry name" value="CONSERVED INTEGRAL MEMBRANE PROTEIN"/>
    <property type="match status" value="1"/>
</dbReference>
<comment type="caution">
    <text evidence="3">The sequence shown here is derived from an EMBL/GenBank/DDBJ whole genome shotgun (WGS) entry which is preliminary data.</text>
</comment>
<feature type="domain" description="Transglutaminase-like" evidence="2">
    <location>
        <begin position="30"/>
        <end position="147"/>
    </location>
</feature>
<name>A0ABW3VRD5_9PSEU</name>
<feature type="region of interest" description="Disordered" evidence="1">
    <location>
        <begin position="1"/>
        <end position="25"/>
    </location>
</feature>
<evidence type="ECO:0000256" key="1">
    <source>
        <dbReference type="SAM" id="MobiDB-lite"/>
    </source>
</evidence>
<evidence type="ECO:0000259" key="2">
    <source>
        <dbReference type="Pfam" id="PF01841"/>
    </source>
</evidence>
<reference evidence="4" key="1">
    <citation type="journal article" date="2019" name="Int. J. Syst. Evol. Microbiol.">
        <title>The Global Catalogue of Microorganisms (GCM) 10K type strain sequencing project: providing services to taxonomists for standard genome sequencing and annotation.</title>
        <authorList>
            <consortium name="The Broad Institute Genomics Platform"/>
            <consortium name="The Broad Institute Genome Sequencing Center for Infectious Disease"/>
            <person name="Wu L."/>
            <person name="Ma J."/>
        </authorList>
    </citation>
    <scope>NUCLEOTIDE SEQUENCE [LARGE SCALE GENOMIC DNA]</scope>
    <source>
        <strain evidence="4">CCUG 49018</strain>
    </source>
</reference>
<evidence type="ECO:0000313" key="4">
    <source>
        <dbReference type="Proteomes" id="UP001597182"/>
    </source>
</evidence>
<keyword evidence="4" id="KW-1185">Reference proteome</keyword>
<protein>
    <submittedName>
        <fullName evidence="3">Transglutaminase family protein</fullName>
    </submittedName>
</protein>
<dbReference type="EMBL" id="JBHTMB010000248">
    <property type="protein sequence ID" value="MFD1236906.1"/>
    <property type="molecule type" value="Genomic_DNA"/>
</dbReference>
<dbReference type="SUPFAM" id="SSF54001">
    <property type="entry name" value="Cysteine proteinases"/>
    <property type="match status" value="1"/>
</dbReference>
<dbReference type="InterPro" id="IPR038765">
    <property type="entry name" value="Papain-like_cys_pep_sf"/>
</dbReference>
<dbReference type="PANTHER" id="PTHR33490">
    <property type="entry name" value="BLR5614 PROTEIN-RELATED"/>
    <property type="match status" value="1"/>
</dbReference>
<gene>
    <name evidence="3" type="ORF">ACFQ34_26760</name>
</gene>
<dbReference type="InterPro" id="IPR002931">
    <property type="entry name" value="Transglutaminase-like"/>
</dbReference>
<dbReference type="Proteomes" id="UP001597182">
    <property type="component" value="Unassembled WGS sequence"/>
</dbReference>
<organism evidence="3 4">
    <name type="scientific">Pseudonocardia benzenivorans</name>
    <dbReference type="NCBI Taxonomy" id="228005"/>
    <lineage>
        <taxon>Bacteria</taxon>
        <taxon>Bacillati</taxon>
        <taxon>Actinomycetota</taxon>
        <taxon>Actinomycetes</taxon>
        <taxon>Pseudonocardiales</taxon>
        <taxon>Pseudonocardiaceae</taxon>
        <taxon>Pseudonocardia</taxon>
    </lineage>
</organism>
<accession>A0ABW3VRD5</accession>
<dbReference type="Pfam" id="PF01841">
    <property type="entry name" value="Transglut_core"/>
    <property type="match status" value="1"/>
</dbReference>
<evidence type="ECO:0000313" key="3">
    <source>
        <dbReference type="EMBL" id="MFD1236906.1"/>
    </source>
</evidence>